<keyword evidence="3" id="KW-1185">Reference proteome</keyword>
<accession>A0A3M3WGH6</accession>
<sequence>MSVTECSDGCTAIGSKPPPTLTGLNAGGEDGLMLAALLRRQHEHPVPTALEVQPGEVHFRVQRLDMHLAIAHFNNQQTLLGQMVRRLGQHAPHQVQAIIAAGQAQLRFVLVFIRHVGEVFGIHIRRVGHNQVKALARQTVETITLHGVHALVDAMALDVLVGHFQGFEGQVPQHHFGVLELIGASDADAPGARAQVEDACRRLGQPGLKAVFDQLADRRTRDQHALINDKRHAAEPGLFQQVSGGHALMDAAMQQTLNVGNLFFFQVAIQIAVGNFPRQVQGAEHQLPGFVPGIVGTMPEKQLFPMETADSPSDVVAQGAQAGSDHGGKLLEKTTGDSNSLHRYRRRTKPLRHPSEFIQIAIIGLNTRTS</sequence>
<reference evidence="2 3" key="1">
    <citation type="submission" date="2018-08" db="EMBL/GenBank/DDBJ databases">
        <title>Recombination of ecologically and evolutionarily significant loci maintains genetic cohesion in the Pseudomonas syringae species complex.</title>
        <authorList>
            <person name="Dillon M."/>
            <person name="Thakur S."/>
            <person name="Almeida R.N.D."/>
            <person name="Weir B.S."/>
            <person name="Guttman D.S."/>
        </authorList>
    </citation>
    <scope>NUCLEOTIDE SEQUENCE [LARGE SCALE GENOMIC DNA]</scope>
    <source>
        <strain evidence="2 3">ICMP 3555</strain>
    </source>
</reference>
<protein>
    <submittedName>
        <fullName evidence="2">Uncharacterized protein</fullName>
    </submittedName>
</protein>
<evidence type="ECO:0000313" key="2">
    <source>
        <dbReference type="EMBL" id="RMP01461.1"/>
    </source>
</evidence>
<organism evidence="2 3">
    <name type="scientific">Pseudomonas marginalis pv. marginalis</name>
    <dbReference type="NCBI Taxonomy" id="97473"/>
    <lineage>
        <taxon>Bacteria</taxon>
        <taxon>Pseudomonadati</taxon>
        <taxon>Pseudomonadota</taxon>
        <taxon>Gammaproteobacteria</taxon>
        <taxon>Pseudomonadales</taxon>
        <taxon>Pseudomonadaceae</taxon>
        <taxon>Pseudomonas</taxon>
    </lineage>
</organism>
<dbReference type="AlphaFoldDB" id="A0A3M3WGH6"/>
<evidence type="ECO:0000313" key="3">
    <source>
        <dbReference type="Proteomes" id="UP000276587"/>
    </source>
</evidence>
<gene>
    <name evidence="2" type="ORF">ALQ29_05593</name>
</gene>
<comment type="caution">
    <text evidence="2">The sequence shown here is derived from an EMBL/GenBank/DDBJ whole genome shotgun (WGS) entry which is preliminary data.</text>
</comment>
<feature type="region of interest" description="Disordered" evidence="1">
    <location>
        <begin position="316"/>
        <end position="348"/>
    </location>
</feature>
<evidence type="ECO:0000256" key="1">
    <source>
        <dbReference type="SAM" id="MobiDB-lite"/>
    </source>
</evidence>
<dbReference type="EMBL" id="RBQF01000371">
    <property type="protein sequence ID" value="RMP01461.1"/>
    <property type="molecule type" value="Genomic_DNA"/>
</dbReference>
<name>A0A3M3WGH6_PSEMA</name>
<feature type="compositionally biased region" description="Basic and acidic residues" evidence="1">
    <location>
        <begin position="326"/>
        <end position="335"/>
    </location>
</feature>
<proteinExistence type="predicted"/>
<dbReference type="Proteomes" id="UP000276587">
    <property type="component" value="Unassembled WGS sequence"/>
</dbReference>